<dbReference type="EMBL" id="DVMR01000051">
    <property type="protein sequence ID" value="HIU43904.1"/>
    <property type="molecule type" value="Genomic_DNA"/>
</dbReference>
<keyword evidence="1" id="KW-0472">Membrane</keyword>
<proteinExistence type="predicted"/>
<gene>
    <name evidence="2" type="ORF">IAB67_06370</name>
</gene>
<feature type="transmembrane region" description="Helical" evidence="1">
    <location>
        <begin position="18"/>
        <end position="39"/>
    </location>
</feature>
<dbReference type="Proteomes" id="UP000824073">
    <property type="component" value="Unassembled WGS sequence"/>
</dbReference>
<reference evidence="2" key="1">
    <citation type="submission" date="2020-10" db="EMBL/GenBank/DDBJ databases">
        <authorList>
            <person name="Gilroy R."/>
        </authorList>
    </citation>
    <scope>NUCLEOTIDE SEQUENCE</scope>
    <source>
        <strain evidence="2">CHK191-8634</strain>
    </source>
</reference>
<keyword evidence="1" id="KW-1133">Transmembrane helix</keyword>
<keyword evidence="1" id="KW-0812">Transmembrane</keyword>
<reference evidence="2" key="2">
    <citation type="journal article" date="2021" name="PeerJ">
        <title>Extensive microbial diversity within the chicken gut microbiome revealed by metagenomics and culture.</title>
        <authorList>
            <person name="Gilroy R."/>
            <person name="Ravi A."/>
            <person name="Getino M."/>
            <person name="Pursley I."/>
            <person name="Horton D.L."/>
            <person name="Alikhan N.F."/>
            <person name="Baker D."/>
            <person name="Gharbi K."/>
            <person name="Hall N."/>
            <person name="Watson M."/>
            <person name="Adriaenssens E.M."/>
            <person name="Foster-Nyarko E."/>
            <person name="Jarju S."/>
            <person name="Secka A."/>
            <person name="Antonio M."/>
            <person name="Oren A."/>
            <person name="Chaudhuri R.R."/>
            <person name="La Ragione R."/>
            <person name="Hildebrand F."/>
            <person name="Pallen M.J."/>
        </authorList>
    </citation>
    <scope>NUCLEOTIDE SEQUENCE</scope>
    <source>
        <strain evidence="2">CHK191-8634</strain>
    </source>
</reference>
<organism evidence="2 3">
    <name type="scientific">Candidatus Ventrousia excrementavium</name>
    <dbReference type="NCBI Taxonomy" id="2840961"/>
    <lineage>
        <taxon>Bacteria</taxon>
        <taxon>Bacillati</taxon>
        <taxon>Bacillota</taxon>
        <taxon>Clostridia</taxon>
        <taxon>Eubacteriales</taxon>
        <taxon>Clostridiaceae</taxon>
        <taxon>Clostridiaceae incertae sedis</taxon>
        <taxon>Candidatus Ventrousia</taxon>
    </lineage>
</organism>
<evidence type="ECO:0000256" key="1">
    <source>
        <dbReference type="SAM" id="Phobius"/>
    </source>
</evidence>
<feature type="transmembrane region" description="Helical" evidence="1">
    <location>
        <begin position="134"/>
        <end position="156"/>
    </location>
</feature>
<name>A0A9D1IXG6_9CLOT</name>
<comment type="caution">
    <text evidence="2">The sequence shown here is derived from an EMBL/GenBank/DDBJ whole genome shotgun (WGS) entry which is preliminary data.</text>
</comment>
<accession>A0A9D1IXG6</accession>
<sequence length="161" mass="18657">MGIKEALISLFTDDPLNWIKWGVVFAVLIVGYVIAIPLYKKISYHLSWERKRDIAKSRGHIIKATLTNKHPSGEVAHYNWHAVYHYTFQGEARQYTAYFKHPATPPLFLYLYYIDNPNKLFSCDEYHYENHKGLILFPVIFLPWILAVGAMFLLGVELPGA</sequence>
<evidence type="ECO:0000313" key="2">
    <source>
        <dbReference type="EMBL" id="HIU43904.1"/>
    </source>
</evidence>
<evidence type="ECO:0000313" key="3">
    <source>
        <dbReference type="Proteomes" id="UP000824073"/>
    </source>
</evidence>
<dbReference type="AlphaFoldDB" id="A0A9D1IXG6"/>
<protein>
    <submittedName>
        <fullName evidence="2">Uncharacterized protein</fullName>
    </submittedName>
</protein>